<evidence type="ECO:0000313" key="2">
    <source>
        <dbReference type="EMBL" id="KOO45982.1"/>
    </source>
</evidence>
<sequence length="805" mass="92114">MRVNEPNGWYDVKKRTDRFFWQRYQQYLVQKKKWKQDVIDVIDETTDEIFRSIGNPKEISSFDFRGLVLGYVQSGKTANFTGLINKAYDEGYKLVIVLSGIHNDLRAQTQLRLEEEVIGKSNIGVGTILNNDDDHFIHALTSVENDVTGIQANISYNLSGNKTLLVVKKNKDVLERLIDLMKNLISQAGDSHIPTLIIDDEADQASIDTSDKKKGEDPKTINRLIRETLMLFEQKVYVGYTATPFANLLIGTHNETLDQGQDLYPKDFLIGLPKPTAYCGPDEFFNTSEDADDGRPSLIVDIGETDEKIFNSIKKKDEHYKLNTIPPKLKEAIEAFLITVSIRGLRGQENEHNSMLIHTSRFTSVQSSLKDVVEEAFNDIVNQVRFSPNSSIVKEIEKLYKLEFVEKSALWNQSRETNYDTFNWKSVYEKMKTICTKIDVMEINGNSEETLEYHRHKEKGLNVIAVGGDKLSRGLTLEGLTISYYYRNTLMYDTLMQMGRWFGYRKPYLDLCRIYTSSNIASNFEHLAVAMHQLRDEFELLKDENLSPSNYAIRMLAHPKMMLTSNLKMRNAQAAYQNYSNKLHQTRLFSKEKDVFINNMAVTTKLIEIIYPNILQQEKKERKGKTKYHVAEHVPVEHVISFLSNYQTYEGSTKSSSESIIEYIELLNNDYGELRNWKVIIVEGIPSNHNQQVNLGPLSISNCVTRGQSADINSIPRDRVDVKAIVAAGQERFDETDRKSSITTPKLFIYPLNPNTPVFHHTKDVGFNASLIPIGFAVAFPETNNNISSDIYLKNKSVNEEGRIQ</sequence>
<dbReference type="AlphaFoldDB" id="A0A0M0L558"/>
<name>A0A0M0L558_9BACI</name>
<organism evidence="2 3">
    <name type="scientific">Priestia koreensis</name>
    <dbReference type="NCBI Taxonomy" id="284581"/>
    <lineage>
        <taxon>Bacteria</taxon>
        <taxon>Bacillati</taxon>
        <taxon>Bacillota</taxon>
        <taxon>Bacilli</taxon>
        <taxon>Bacillales</taxon>
        <taxon>Bacillaceae</taxon>
        <taxon>Priestia</taxon>
    </lineage>
</organism>
<dbReference type="STRING" id="284581.AMD01_12895"/>
<reference evidence="3" key="1">
    <citation type="submission" date="2015-08" db="EMBL/GenBank/DDBJ databases">
        <title>Fjat-14210 dsm16467.</title>
        <authorList>
            <person name="Liu B."/>
            <person name="Wang J."/>
            <person name="Zhu Y."/>
            <person name="Liu G."/>
            <person name="Chen Q."/>
            <person name="Chen Z."/>
            <person name="Lan J."/>
            <person name="Che J."/>
            <person name="Ge C."/>
            <person name="Shi H."/>
            <person name="Pan Z."/>
            <person name="Liu X."/>
        </authorList>
    </citation>
    <scope>NUCLEOTIDE SEQUENCE [LARGE SCALE GENOMIC DNA]</scope>
    <source>
        <strain evidence="3">DSM 16467</strain>
    </source>
</reference>
<protein>
    <recommendedName>
        <fullName evidence="1">Putative endonuclease Z1 domain-containing protein</fullName>
    </recommendedName>
</protein>
<dbReference type="PATRIC" id="fig|284581.3.peg.1562"/>
<comment type="caution">
    <text evidence="2">The sequence shown here is derived from an EMBL/GenBank/DDBJ whole genome shotgun (WGS) entry which is preliminary data.</text>
</comment>
<dbReference type="InterPro" id="IPR018310">
    <property type="entry name" value="Put_endonuclease_Z1-dom"/>
</dbReference>
<feature type="domain" description="Putative endonuclease Z1" evidence="1">
    <location>
        <begin position="329"/>
        <end position="561"/>
    </location>
</feature>
<gene>
    <name evidence="2" type="ORF">AMD01_12895</name>
</gene>
<dbReference type="Proteomes" id="UP000037558">
    <property type="component" value="Unassembled WGS sequence"/>
</dbReference>
<keyword evidence="3" id="KW-1185">Reference proteome</keyword>
<accession>A0A0M0L558</accession>
<evidence type="ECO:0000313" key="3">
    <source>
        <dbReference type="Proteomes" id="UP000037558"/>
    </source>
</evidence>
<dbReference type="Pfam" id="PF10593">
    <property type="entry name" value="Z1"/>
    <property type="match status" value="1"/>
</dbReference>
<proteinExistence type="predicted"/>
<evidence type="ECO:0000259" key="1">
    <source>
        <dbReference type="Pfam" id="PF10593"/>
    </source>
</evidence>
<dbReference type="EMBL" id="LILC01000015">
    <property type="protein sequence ID" value="KOO45982.1"/>
    <property type="molecule type" value="Genomic_DNA"/>
</dbReference>